<keyword evidence="3" id="KW-0175">Coiled coil</keyword>
<dbReference type="PANTHER" id="PTHR31307">
    <property type="entry name" value="TRIHELIX TRANSCRIPTION FACTOR ASIL2"/>
    <property type="match status" value="1"/>
</dbReference>
<organism evidence="8 9">
    <name type="scientific">Thalictrum thalictroides</name>
    <name type="common">Rue-anemone</name>
    <name type="synonym">Anemone thalictroides</name>
    <dbReference type="NCBI Taxonomy" id="46969"/>
    <lineage>
        <taxon>Eukaryota</taxon>
        <taxon>Viridiplantae</taxon>
        <taxon>Streptophyta</taxon>
        <taxon>Embryophyta</taxon>
        <taxon>Tracheophyta</taxon>
        <taxon>Spermatophyta</taxon>
        <taxon>Magnoliopsida</taxon>
        <taxon>Ranunculales</taxon>
        <taxon>Ranunculaceae</taxon>
        <taxon>Thalictroideae</taxon>
        <taxon>Thalictrum</taxon>
    </lineage>
</organism>
<comment type="caution">
    <text evidence="8">The sequence shown here is derived from an EMBL/GenBank/DDBJ whole genome shotgun (WGS) entry which is preliminary data.</text>
</comment>
<name>A0A7J6V1R6_THATH</name>
<evidence type="ECO:0000256" key="2">
    <source>
        <dbReference type="ARBA" id="ARBA00023015"/>
    </source>
</evidence>
<protein>
    <submittedName>
        <fullName evidence="8">Trihelix transcription factor asil2</fullName>
    </submittedName>
</protein>
<evidence type="ECO:0000256" key="6">
    <source>
        <dbReference type="ARBA" id="ARBA00023242"/>
    </source>
</evidence>
<dbReference type="OrthoDB" id="2019351at2759"/>
<dbReference type="InterPro" id="IPR044823">
    <property type="entry name" value="ASIL1/2-like"/>
</dbReference>
<dbReference type="PANTHER" id="PTHR31307:SF16">
    <property type="entry name" value="OS05G0560600 PROTEIN"/>
    <property type="match status" value="1"/>
</dbReference>
<keyword evidence="9" id="KW-1185">Reference proteome</keyword>
<feature type="domain" description="Myb/SANT-like DNA-binding" evidence="7">
    <location>
        <begin position="24"/>
        <end position="113"/>
    </location>
</feature>
<keyword evidence="2" id="KW-0805">Transcription regulation</keyword>
<gene>
    <name evidence="8" type="ORF">FRX31_032124</name>
</gene>
<evidence type="ECO:0000259" key="7">
    <source>
        <dbReference type="Pfam" id="PF13837"/>
    </source>
</evidence>
<dbReference type="GO" id="GO:0005634">
    <property type="term" value="C:nucleus"/>
    <property type="evidence" value="ECO:0007669"/>
    <property type="project" value="UniProtKB-SubCell"/>
</dbReference>
<dbReference type="Gene3D" id="1.10.10.60">
    <property type="entry name" value="Homeodomain-like"/>
    <property type="match status" value="1"/>
</dbReference>
<evidence type="ECO:0000313" key="9">
    <source>
        <dbReference type="Proteomes" id="UP000554482"/>
    </source>
</evidence>
<evidence type="ECO:0000256" key="3">
    <source>
        <dbReference type="ARBA" id="ARBA00023054"/>
    </source>
</evidence>
<dbReference type="FunFam" id="1.10.10.60:FF:000104">
    <property type="entry name" value="trihelix transcription factor ASIL2"/>
    <property type="match status" value="1"/>
</dbReference>
<evidence type="ECO:0000313" key="8">
    <source>
        <dbReference type="EMBL" id="KAF5178290.1"/>
    </source>
</evidence>
<keyword evidence="4" id="KW-0238">DNA-binding</keyword>
<dbReference type="GO" id="GO:0000976">
    <property type="term" value="F:transcription cis-regulatory region binding"/>
    <property type="evidence" value="ECO:0007669"/>
    <property type="project" value="TreeGrafter"/>
</dbReference>
<dbReference type="Pfam" id="PF13837">
    <property type="entry name" value="Myb_DNA-bind_4"/>
    <property type="match status" value="1"/>
</dbReference>
<evidence type="ECO:0000256" key="4">
    <source>
        <dbReference type="ARBA" id="ARBA00023125"/>
    </source>
</evidence>
<evidence type="ECO:0000256" key="1">
    <source>
        <dbReference type="ARBA" id="ARBA00004123"/>
    </source>
</evidence>
<sequence>MNTPSTKTLMPLKRPSTLQTHREDCWSEEDSCTLVEAWGDRYIELNHGNLRQKHWQQVADTVNSYRKIPRTDIQCKNRIDTLKKRYKLERSKILASNGKLNSNWPLYNRLHSLIGDFTTSKGVKKLKKCSKRAEFVALPLPTLPRQKGLEVKVYGDDFYTRRFGEVGSRSRLSSESREGDGEEVDGMRGLAKAIMRFGEVYERVEGEKQMQMIELEKQRMEVTKSMEFERMQLFMDTLVQVEKIKRSKRASAASASDNYN</sequence>
<dbReference type="AlphaFoldDB" id="A0A7J6V1R6"/>
<comment type="subcellular location">
    <subcellularLocation>
        <location evidence="1">Nucleus</location>
    </subcellularLocation>
</comment>
<reference evidence="8 9" key="1">
    <citation type="submission" date="2020-06" db="EMBL/GenBank/DDBJ databases">
        <title>Transcriptomic and genomic resources for Thalictrum thalictroides and T. hernandezii: Facilitating candidate gene discovery in an emerging model plant lineage.</title>
        <authorList>
            <person name="Arias T."/>
            <person name="Riano-Pachon D.M."/>
            <person name="Di Stilio V.S."/>
        </authorList>
    </citation>
    <scope>NUCLEOTIDE SEQUENCE [LARGE SCALE GENOMIC DNA]</scope>
    <source>
        <strain evidence="9">cv. WT478/WT964</strain>
        <tissue evidence="8">Leaves</tissue>
    </source>
</reference>
<dbReference type="EMBL" id="JABWDY010040236">
    <property type="protein sequence ID" value="KAF5178290.1"/>
    <property type="molecule type" value="Genomic_DNA"/>
</dbReference>
<dbReference type="InterPro" id="IPR044822">
    <property type="entry name" value="Myb_DNA-bind_4"/>
</dbReference>
<dbReference type="Proteomes" id="UP000554482">
    <property type="component" value="Unassembled WGS sequence"/>
</dbReference>
<keyword evidence="6" id="KW-0539">Nucleus</keyword>
<accession>A0A7J6V1R6</accession>
<keyword evidence="5" id="KW-0804">Transcription</keyword>
<proteinExistence type="predicted"/>
<evidence type="ECO:0000256" key="5">
    <source>
        <dbReference type="ARBA" id="ARBA00023163"/>
    </source>
</evidence>